<protein>
    <submittedName>
        <fullName evidence="2">Uncharacterized protein</fullName>
    </submittedName>
</protein>
<dbReference type="AlphaFoldDB" id="A0A6C0HIA4"/>
<name>A0A6C0HIA4_9ZZZZ</name>
<feature type="region of interest" description="Disordered" evidence="1">
    <location>
        <begin position="250"/>
        <end position="269"/>
    </location>
</feature>
<evidence type="ECO:0000313" key="2">
    <source>
        <dbReference type="EMBL" id="QHT80368.1"/>
    </source>
</evidence>
<reference evidence="2" key="1">
    <citation type="journal article" date="2020" name="Nature">
        <title>Giant virus diversity and host interactions through global metagenomics.</title>
        <authorList>
            <person name="Schulz F."/>
            <person name="Roux S."/>
            <person name="Paez-Espino D."/>
            <person name="Jungbluth S."/>
            <person name="Walsh D.A."/>
            <person name="Denef V.J."/>
            <person name="McMahon K.D."/>
            <person name="Konstantinidis K.T."/>
            <person name="Eloe-Fadrosh E.A."/>
            <person name="Kyrpides N.C."/>
            <person name="Woyke T."/>
        </authorList>
    </citation>
    <scope>NUCLEOTIDE SEQUENCE</scope>
    <source>
        <strain evidence="2">GVMAG-M-3300023184-120</strain>
    </source>
</reference>
<feature type="compositionally biased region" description="Basic residues" evidence="1">
    <location>
        <begin position="131"/>
        <end position="142"/>
    </location>
</feature>
<evidence type="ECO:0000256" key="1">
    <source>
        <dbReference type="SAM" id="MobiDB-lite"/>
    </source>
</evidence>
<feature type="region of interest" description="Disordered" evidence="1">
    <location>
        <begin position="125"/>
        <end position="150"/>
    </location>
</feature>
<proteinExistence type="predicted"/>
<accession>A0A6C0HIA4</accession>
<organism evidence="2">
    <name type="scientific">viral metagenome</name>
    <dbReference type="NCBI Taxonomy" id="1070528"/>
    <lineage>
        <taxon>unclassified sequences</taxon>
        <taxon>metagenomes</taxon>
        <taxon>organismal metagenomes</taxon>
    </lineage>
</organism>
<sequence length="401" mass="45062">MSKEEEETKNPKKREKTIKEIYMEQATIVAKSMIEKVLDEKNGLSIKEMVVGKLLESIEKFRGNGNSLVDIQFGNYKGKPFVPLIVLEVPVAEAIMPEEAAKVSVVQAAEQPSAAVLTKKPLPVATPITGGKRKRQTRRKQQRGGGQDPTELFGEIIDKILVPQLLKLPVFVAEILIPIASTQMRKVILKHSAENEKLMTQFILDSVEINLILLSKKSEDWKKTFDANMIKLIREDIVIRVQKDIEPPTLQVPEEKKGGGVTDVPEEKNDSEIKNESLAQLLTNLLTQKNTEGMTLAAQLFQIADKFPKVFEVIDVIPKSVDDFFTIKMFEQVIHQAICEEVYQIMTEDGLLTKIKETICEFPNTLALKGDLTYKDFIKTKKTRQASALNPAPTEIINPLN</sequence>
<dbReference type="EMBL" id="MN739968">
    <property type="protein sequence ID" value="QHT80368.1"/>
    <property type="molecule type" value="Genomic_DNA"/>
</dbReference>